<feature type="chain" id="PRO_5035850752" evidence="3">
    <location>
        <begin position="30"/>
        <end position="859"/>
    </location>
</feature>
<name>A0A8S9Z4S9_9TREM</name>
<keyword evidence="3" id="KW-0732">Signal</keyword>
<gene>
    <name evidence="4" type="ORF">EG68_01150</name>
</gene>
<reference evidence="4" key="1">
    <citation type="submission" date="2019-07" db="EMBL/GenBank/DDBJ databases">
        <title>Annotation for the trematode Paragonimus miyazaki's.</title>
        <authorList>
            <person name="Choi Y.-J."/>
        </authorList>
    </citation>
    <scope>NUCLEOTIDE SEQUENCE</scope>
    <source>
        <strain evidence="4">Japan</strain>
    </source>
</reference>
<accession>A0A8S9Z4S9</accession>
<evidence type="ECO:0000256" key="3">
    <source>
        <dbReference type="SAM" id="SignalP"/>
    </source>
</evidence>
<protein>
    <submittedName>
        <fullName evidence="4">Uncharacterized protein</fullName>
    </submittedName>
</protein>
<feature type="region of interest" description="Disordered" evidence="1">
    <location>
        <begin position="195"/>
        <end position="261"/>
    </location>
</feature>
<feature type="transmembrane region" description="Helical" evidence="2">
    <location>
        <begin position="296"/>
        <end position="314"/>
    </location>
</feature>
<evidence type="ECO:0000313" key="5">
    <source>
        <dbReference type="Proteomes" id="UP000822476"/>
    </source>
</evidence>
<feature type="region of interest" description="Disordered" evidence="1">
    <location>
        <begin position="695"/>
        <end position="733"/>
    </location>
</feature>
<keyword evidence="5" id="KW-1185">Reference proteome</keyword>
<keyword evidence="2" id="KW-0472">Membrane</keyword>
<feature type="compositionally biased region" description="Basic and acidic residues" evidence="1">
    <location>
        <begin position="195"/>
        <end position="204"/>
    </location>
</feature>
<keyword evidence="2" id="KW-0812">Transmembrane</keyword>
<evidence type="ECO:0000313" key="4">
    <source>
        <dbReference type="EMBL" id="KAF7261664.1"/>
    </source>
</evidence>
<comment type="caution">
    <text evidence="4">The sequence shown here is derived from an EMBL/GenBank/DDBJ whole genome shotgun (WGS) entry which is preliminary data.</text>
</comment>
<evidence type="ECO:0000256" key="2">
    <source>
        <dbReference type="SAM" id="Phobius"/>
    </source>
</evidence>
<feature type="compositionally biased region" description="Polar residues" evidence="1">
    <location>
        <begin position="652"/>
        <end position="677"/>
    </location>
</feature>
<feature type="compositionally biased region" description="Polar residues" evidence="1">
    <location>
        <begin position="206"/>
        <end position="237"/>
    </location>
</feature>
<feature type="signal peptide" evidence="3">
    <location>
        <begin position="1"/>
        <end position="29"/>
    </location>
</feature>
<dbReference type="OrthoDB" id="6250029at2759"/>
<dbReference type="EMBL" id="JTDE01000299">
    <property type="protein sequence ID" value="KAF7261664.1"/>
    <property type="molecule type" value="Genomic_DNA"/>
</dbReference>
<organism evidence="4 5">
    <name type="scientific">Paragonimus skrjabini miyazakii</name>
    <dbReference type="NCBI Taxonomy" id="59628"/>
    <lineage>
        <taxon>Eukaryota</taxon>
        <taxon>Metazoa</taxon>
        <taxon>Spiralia</taxon>
        <taxon>Lophotrochozoa</taxon>
        <taxon>Platyhelminthes</taxon>
        <taxon>Trematoda</taxon>
        <taxon>Digenea</taxon>
        <taxon>Plagiorchiida</taxon>
        <taxon>Troglotremata</taxon>
        <taxon>Troglotrematidae</taxon>
        <taxon>Paragonimus</taxon>
    </lineage>
</organism>
<feature type="region of interest" description="Disordered" evidence="1">
    <location>
        <begin position="642"/>
        <end position="680"/>
    </location>
</feature>
<feature type="compositionally biased region" description="Polar residues" evidence="1">
    <location>
        <begin position="695"/>
        <end position="718"/>
    </location>
</feature>
<evidence type="ECO:0000256" key="1">
    <source>
        <dbReference type="SAM" id="MobiDB-lite"/>
    </source>
</evidence>
<sequence length="859" mass="94640">MLVQSRHVCKVWSVTVRWLVFWSLHLVSPSTLTSTSETLPSGGPYPTGMLHKRSLHQDESVADHGTITESKTQVKLMYGITADRKALITCEVNVSPESRQDGSVEVIEKSSISALYLVCPQVPTTVCYMDCTPSCVLDQHGCTVPTVISKVIEDCKYDRVSPNRVLVNYVINLEALDNTGQWNCDYRGQRASRPLELRAAERRPHLTTTTQLDVSSPPSEQKVMNRTNSSIANSKSDNGSEHILGVNRKGSRKKSGSETKLRLSDRVKDEVNISMFTIQSRINASAFSFKITRPEIVVILFVILIISLLFNIILSVRCALTKNYLDNVARGKVDPHLNRMLCFRRRHKPAHLLGDPSGLSTPHNRRTPLGNEISSNCIQYTTTGGIDDNSLDNMLFYPTPCLPQRINGNVINSQNVYRSMYNPPPSSVPTPTLVGAKTLNGLYGQGNRTVFSDDPNSHQATQVTSMINFNPMGTSMIRTEGVGNGIPNGTNGSLTGSLVLTNDSASFTDGLCSTTGGNQFLLYTRNPQEHSPPTGSPGQSQLESSAFVCGKIIRTASGRTENHRFPTTAERETHFLPQKMTQSMSQRSTSPESYDCTGTARSARIRPSMTPLVVRFPSGEAGLLICPSRTQNEPFYTGSLSRPNAAVRTKHSINQQGELSKTTKQRQTTHSTLVTTDTESESGCAEMVLIRSFKQELSSDSNKQPGQCNSTGPGTETTLGWGANKDSHSTGGTDFSLNTPDLMETSEIKNTQESQEGTTITRNSILTNNRFGKSDELVMPSNEHKLEDNVQQSSSYAPTVCMRKSATHCIEHPTTSEWEQHRVSVAFSTSPSTQLNSSLYDSEQIGQKYRYLRRSWLSP</sequence>
<keyword evidence="2" id="KW-1133">Transmembrane helix</keyword>
<dbReference type="AlphaFoldDB" id="A0A8S9Z4S9"/>
<proteinExistence type="predicted"/>
<dbReference type="Proteomes" id="UP000822476">
    <property type="component" value="Unassembled WGS sequence"/>
</dbReference>